<comment type="caution">
    <text evidence="3">The sequence shown here is derived from an EMBL/GenBank/DDBJ whole genome shotgun (WGS) entry which is preliminary data.</text>
</comment>
<dbReference type="InterPro" id="IPR004875">
    <property type="entry name" value="DDE_SF_endonuclease_dom"/>
</dbReference>
<reference evidence="3" key="1">
    <citation type="submission" date="2021-02" db="EMBL/GenBank/DDBJ databases">
        <authorList>
            <person name="Nowell W R."/>
        </authorList>
    </citation>
    <scope>NUCLEOTIDE SEQUENCE</scope>
    <source>
        <strain evidence="3">Ploen Becks lab</strain>
    </source>
</reference>
<accession>A0A814II28</accession>
<keyword evidence="4" id="KW-1185">Reference proteome</keyword>
<dbReference type="Proteomes" id="UP000663879">
    <property type="component" value="Unassembled WGS sequence"/>
</dbReference>
<organism evidence="3 4">
    <name type="scientific">Brachionus calyciflorus</name>
    <dbReference type="NCBI Taxonomy" id="104777"/>
    <lineage>
        <taxon>Eukaryota</taxon>
        <taxon>Metazoa</taxon>
        <taxon>Spiralia</taxon>
        <taxon>Gnathifera</taxon>
        <taxon>Rotifera</taxon>
        <taxon>Eurotatoria</taxon>
        <taxon>Monogononta</taxon>
        <taxon>Pseudotrocha</taxon>
        <taxon>Ploima</taxon>
        <taxon>Brachionidae</taxon>
        <taxon>Brachionus</taxon>
    </lineage>
</organism>
<evidence type="ECO:0000259" key="2">
    <source>
        <dbReference type="Pfam" id="PF03184"/>
    </source>
</evidence>
<dbReference type="AlphaFoldDB" id="A0A814II28"/>
<dbReference type="OrthoDB" id="8194272at2759"/>
<feature type="compositionally biased region" description="Polar residues" evidence="1">
    <location>
        <begin position="218"/>
        <end position="228"/>
    </location>
</feature>
<sequence length="228" mass="25617">MICDYANTVLFDYMRNNGLDDLYLFLDSARCHQTSLVENTFRKLNIRLIFIPPRFTNLLQPADVCWNDWYLNGEKAYTKFGNRKSPCYVKCILWLFESCGITSQYSLHSSLNFILNNNPLISNYIDDIDESDDIDAFDTNDENIFENLVASPDSSDSQESSPTFRESSSSFSGVSTHQQTPLTSSSSSHQQTPLASITSTTSSDIASSSESISDNRSHSQSNSRTPCT</sequence>
<gene>
    <name evidence="3" type="ORF">OXX778_LOCUS17423</name>
</gene>
<feature type="compositionally biased region" description="Low complexity" evidence="1">
    <location>
        <begin position="195"/>
        <end position="214"/>
    </location>
</feature>
<dbReference type="Pfam" id="PF03184">
    <property type="entry name" value="DDE_1"/>
    <property type="match status" value="1"/>
</dbReference>
<feature type="region of interest" description="Disordered" evidence="1">
    <location>
        <begin position="149"/>
        <end position="228"/>
    </location>
</feature>
<name>A0A814II28_9BILA</name>
<feature type="compositionally biased region" description="Low complexity" evidence="1">
    <location>
        <begin position="151"/>
        <end position="176"/>
    </location>
</feature>
<evidence type="ECO:0000313" key="3">
    <source>
        <dbReference type="EMBL" id="CAF1021918.1"/>
    </source>
</evidence>
<protein>
    <recommendedName>
        <fullName evidence="2">DDE-1 domain-containing protein</fullName>
    </recommendedName>
</protein>
<dbReference type="EMBL" id="CAJNOC010004440">
    <property type="protein sequence ID" value="CAF1021918.1"/>
    <property type="molecule type" value="Genomic_DNA"/>
</dbReference>
<evidence type="ECO:0000256" key="1">
    <source>
        <dbReference type="SAM" id="MobiDB-lite"/>
    </source>
</evidence>
<proteinExistence type="predicted"/>
<dbReference type="GO" id="GO:0003676">
    <property type="term" value="F:nucleic acid binding"/>
    <property type="evidence" value="ECO:0007669"/>
    <property type="project" value="InterPro"/>
</dbReference>
<feature type="domain" description="DDE-1" evidence="2">
    <location>
        <begin position="23"/>
        <end position="64"/>
    </location>
</feature>
<evidence type="ECO:0000313" key="4">
    <source>
        <dbReference type="Proteomes" id="UP000663879"/>
    </source>
</evidence>
<feature type="compositionally biased region" description="Polar residues" evidence="1">
    <location>
        <begin position="177"/>
        <end position="194"/>
    </location>
</feature>